<dbReference type="GO" id="GO:0022857">
    <property type="term" value="F:transmembrane transporter activity"/>
    <property type="evidence" value="ECO:0007669"/>
    <property type="project" value="InterPro"/>
</dbReference>
<protein>
    <recommendedName>
        <fullName evidence="9">Major facilitator superfamily (MFS) profile domain-containing protein</fullName>
    </recommendedName>
</protein>
<comment type="similarity">
    <text evidence="2">Belongs to the major facilitator superfamily.</text>
</comment>
<evidence type="ECO:0000256" key="2">
    <source>
        <dbReference type="ARBA" id="ARBA00008335"/>
    </source>
</evidence>
<organism evidence="10 11">
    <name type="scientific">Teichococcus deserti</name>
    <dbReference type="NCBI Taxonomy" id="1817963"/>
    <lineage>
        <taxon>Bacteria</taxon>
        <taxon>Pseudomonadati</taxon>
        <taxon>Pseudomonadota</taxon>
        <taxon>Alphaproteobacteria</taxon>
        <taxon>Acetobacterales</taxon>
        <taxon>Roseomonadaceae</taxon>
        <taxon>Roseomonas</taxon>
    </lineage>
</organism>
<comment type="caution">
    <text evidence="10">The sequence shown here is derived from an EMBL/GenBank/DDBJ whole genome shotgun (WGS) entry which is preliminary data.</text>
</comment>
<feature type="transmembrane region" description="Helical" evidence="8">
    <location>
        <begin position="237"/>
        <end position="256"/>
    </location>
</feature>
<dbReference type="EMBL" id="MLCO01000316">
    <property type="protein sequence ID" value="ONG46527.1"/>
    <property type="molecule type" value="Genomic_DNA"/>
</dbReference>
<feature type="transmembrane region" description="Helical" evidence="8">
    <location>
        <begin position="301"/>
        <end position="318"/>
    </location>
</feature>
<dbReference type="RefSeq" id="WP_076960025.1">
    <property type="nucleotide sequence ID" value="NZ_MLCO01000316.1"/>
</dbReference>
<name>A0A1V2GVA8_9PROT</name>
<dbReference type="InterPro" id="IPR020846">
    <property type="entry name" value="MFS_dom"/>
</dbReference>
<gene>
    <name evidence="10" type="ORF">BKE38_25165</name>
</gene>
<dbReference type="Pfam" id="PF07690">
    <property type="entry name" value="MFS_1"/>
    <property type="match status" value="1"/>
</dbReference>
<feature type="transmembrane region" description="Helical" evidence="8">
    <location>
        <begin position="122"/>
        <end position="145"/>
    </location>
</feature>
<dbReference type="CDD" id="cd17324">
    <property type="entry name" value="MFS_NepI_like"/>
    <property type="match status" value="1"/>
</dbReference>
<feature type="transmembrane region" description="Helical" evidence="8">
    <location>
        <begin position="268"/>
        <end position="289"/>
    </location>
</feature>
<evidence type="ECO:0000313" key="11">
    <source>
        <dbReference type="Proteomes" id="UP000188879"/>
    </source>
</evidence>
<dbReference type="InterPro" id="IPR011701">
    <property type="entry name" value="MFS"/>
</dbReference>
<proteinExistence type="inferred from homology"/>
<evidence type="ECO:0000313" key="10">
    <source>
        <dbReference type="EMBL" id="ONG46527.1"/>
    </source>
</evidence>
<feature type="transmembrane region" description="Helical" evidence="8">
    <location>
        <begin position="359"/>
        <end position="381"/>
    </location>
</feature>
<evidence type="ECO:0000256" key="5">
    <source>
        <dbReference type="ARBA" id="ARBA00022692"/>
    </source>
</evidence>
<keyword evidence="3" id="KW-0813">Transport</keyword>
<feature type="domain" description="Major facilitator superfamily (MFS) profile" evidence="9">
    <location>
        <begin position="28"/>
        <end position="411"/>
    </location>
</feature>
<keyword evidence="11" id="KW-1185">Reference proteome</keyword>
<comment type="subcellular location">
    <subcellularLocation>
        <location evidence="1">Cell membrane</location>
        <topology evidence="1">Multi-pass membrane protein</topology>
    </subcellularLocation>
</comment>
<feature type="transmembrane region" description="Helical" evidence="8">
    <location>
        <begin position="157"/>
        <end position="178"/>
    </location>
</feature>
<dbReference type="SUPFAM" id="SSF103473">
    <property type="entry name" value="MFS general substrate transporter"/>
    <property type="match status" value="1"/>
</dbReference>
<dbReference type="Gene3D" id="1.20.1250.20">
    <property type="entry name" value="MFS general substrate transporter like domains"/>
    <property type="match status" value="1"/>
</dbReference>
<dbReference type="PROSITE" id="PS50850">
    <property type="entry name" value="MFS"/>
    <property type="match status" value="1"/>
</dbReference>
<evidence type="ECO:0000256" key="7">
    <source>
        <dbReference type="ARBA" id="ARBA00023136"/>
    </source>
</evidence>
<dbReference type="GO" id="GO:0005886">
    <property type="term" value="C:plasma membrane"/>
    <property type="evidence" value="ECO:0007669"/>
    <property type="project" value="UniProtKB-SubCell"/>
</dbReference>
<evidence type="ECO:0000256" key="4">
    <source>
        <dbReference type="ARBA" id="ARBA00022475"/>
    </source>
</evidence>
<dbReference type="Proteomes" id="UP000188879">
    <property type="component" value="Unassembled WGS sequence"/>
</dbReference>
<dbReference type="AlphaFoldDB" id="A0A1V2GVA8"/>
<evidence type="ECO:0000256" key="6">
    <source>
        <dbReference type="ARBA" id="ARBA00022989"/>
    </source>
</evidence>
<keyword evidence="4" id="KW-1003">Cell membrane</keyword>
<keyword evidence="6 8" id="KW-1133">Transmembrane helix</keyword>
<feature type="transmembrane region" description="Helical" evidence="8">
    <location>
        <begin position="34"/>
        <end position="57"/>
    </location>
</feature>
<feature type="transmembrane region" description="Helical" evidence="8">
    <location>
        <begin position="184"/>
        <end position="206"/>
    </location>
</feature>
<reference evidence="10 11" key="1">
    <citation type="submission" date="2016-10" db="EMBL/GenBank/DDBJ databases">
        <title>Draft Genome sequence of Roseomonas sp. strain M3.</title>
        <authorList>
            <person name="Subhash Y."/>
            <person name="Lee S."/>
        </authorList>
    </citation>
    <scope>NUCLEOTIDE SEQUENCE [LARGE SCALE GENOMIC DNA]</scope>
    <source>
        <strain evidence="10 11">M3</strain>
    </source>
</reference>
<dbReference type="InterPro" id="IPR036259">
    <property type="entry name" value="MFS_trans_sf"/>
</dbReference>
<dbReference type="PANTHER" id="PTHR43271">
    <property type="entry name" value="BLL2771 PROTEIN"/>
    <property type="match status" value="1"/>
</dbReference>
<dbReference type="OrthoDB" id="63984at2"/>
<evidence type="ECO:0000256" key="8">
    <source>
        <dbReference type="SAM" id="Phobius"/>
    </source>
</evidence>
<sequence>MSLSTTAAAPIAATPPVETPYIQQGTAEFARTSIALLCAGFATFALLYCVQPLLPAFSQEFGIGAAVSSLSLSLPSIALAFGTLIASSLSEAFGRKPLMVGAVFASSALTLASAFAPSWESFLVLRTLQGLALSGLPAAAMAYLAEEVHPRSIGLAMGLYISGNALGGMAGRVGVGLVSDHYSWHHAMGFMGVLGLISAVLFLVNLRPSRHFTPRPLNIGALAGGFATHLREPGLRVLFLEGFLIMGGLVTLYNYIGYRLLAPPLGLSQTLIGLIFTVYIVGIGSSTFVGALGDRLGRARLFWIALGIAILGLAVTLIPTVTAAVAGLAITTFGFFAAHSMASAWVGRRAIRAKAQASSLYLFSCYMGASVLGSTGGWLWSGWGWDGVVSLIAGGMLLAIGCAAWLSRLKPVPQPTV</sequence>
<evidence type="ECO:0000256" key="1">
    <source>
        <dbReference type="ARBA" id="ARBA00004651"/>
    </source>
</evidence>
<feature type="transmembrane region" description="Helical" evidence="8">
    <location>
        <begin position="63"/>
        <end position="86"/>
    </location>
</feature>
<feature type="transmembrane region" description="Helical" evidence="8">
    <location>
        <begin position="98"/>
        <end position="116"/>
    </location>
</feature>
<dbReference type="PANTHER" id="PTHR43271:SF1">
    <property type="entry name" value="INNER MEMBRANE TRANSPORT PROTEIN YNFM"/>
    <property type="match status" value="1"/>
</dbReference>
<evidence type="ECO:0000256" key="3">
    <source>
        <dbReference type="ARBA" id="ARBA00022448"/>
    </source>
</evidence>
<keyword evidence="7 8" id="KW-0472">Membrane</keyword>
<keyword evidence="5 8" id="KW-0812">Transmembrane</keyword>
<feature type="transmembrane region" description="Helical" evidence="8">
    <location>
        <begin position="387"/>
        <end position="406"/>
    </location>
</feature>
<accession>A0A1V2GVA8</accession>
<evidence type="ECO:0000259" key="9">
    <source>
        <dbReference type="PROSITE" id="PS50850"/>
    </source>
</evidence>
<feature type="transmembrane region" description="Helical" evidence="8">
    <location>
        <begin position="324"/>
        <end position="347"/>
    </location>
</feature>